<sequence>MMQKHIQQQQQIVTQHIQERIRPKFFKSIIKIQSFNPSNSSQFPQDIYSAINSFKDESSSSYAKRVIIDVSSNPGGYIYLGAQTLRFLFPQAGHPIYPVVDQIRTPMNKEFAALDLYIQSNFKDQSELYVNPEDMSVDGQFYTRGGRQRKTTSNEINKSLEVELTEKYGFYMNHINNFITTSQNWKWKRQILYNPEDVLVVTDGLCASSCSQFIKAIQQKHLARIVLVGLRDPRDPNKRQDISIAGSGSATNVDSIQSLKNYEYYRPIWNISNIPGKFIRNGIQMGFADRALYGYTDDTKDQLMGYKIVDADFRYEVAPNPGDEIEDLEQISDFYTNILNTEQKLLGNKQDNKCLSWEVDIIGAASKGNCRGCLRGDQHSVYGHPCTTRGQQEQEGRNIDGTAKIGVFDKDGCVFSHCKVGYYRKNVNVNGTMKDQCVLIPLGYREQRSEVTPNQTEDVINQNDQCLTLFECKFMTETTPIETCPCPTDPNLFALDPRKDGLCKDHGVQTKFYNYFINKSSGVDSILNGQSESKPTRTIDYTIKILIGNINQSGEATLNIAAENYTENIAYTAKKPGVNVINIIGVSQSGTNKSYPALSNSAHPGQSALNIVGVGVHVQHFIFAYVAPLSLVSTIAPMILINAGSVSDWNVLASGQRNIVPNYLTHSFTDCIFQGSSIDYETGQKYGNAIGPLLSIIGAKVAIDNCHFNTKENIQILKGISSAMISAVFLYPDSGIIINNCNLDNLTQSSQQSETALRETGILNLTGIDQTQQQHLNNLPPSLAIFGVVDSISKKDNRNAKNAQIEVKSTHFINSKGESARSEAVLVDGFALVRSFNDLKNIKSNQMKHKLTNASPSYLPIGNLDGNSFENSNETTNAFVALGSGINYGLISNNHFIYNNTSQNKKNVLINFESAERVTESGGAENIIGFGNTYTIQLSEEDGSDQIQTSGLFTVEGKEDSSFDIQAESKVTVNIIDDIPDETEDKDVDIQDETKEKSSSLKAGAIVGIVFAVLVGIALVVPALAEFGVRKIRIESSEIVTTQMLRQQKIKEIVSNVGSDSDISDDRHAKAMQFAINLEKSVKKLLFCRMKRKHDSDETQQTGNKILDEELQNRQNCVNAIVFDSESHKSRYSKVEIVVTVTENFQPLPVAIEGNIQTTAEYASFISRTICVLLHKGVIVPSVAVDGLRAQQLALQLGNDNEHVSFLPFKARINIVQIGAIYKCHLVNQQFTNVIN</sequence>
<dbReference type="Pfam" id="PF03572">
    <property type="entry name" value="Peptidase_S41"/>
    <property type="match status" value="1"/>
</dbReference>
<dbReference type="InterPro" id="IPR029045">
    <property type="entry name" value="ClpP/crotonase-like_dom_sf"/>
</dbReference>
<dbReference type="InterPro" id="IPR005151">
    <property type="entry name" value="Tail-specific_protease"/>
</dbReference>
<evidence type="ECO:0000313" key="4">
    <source>
        <dbReference type="Proteomes" id="UP000324800"/>
    </source>
</evidence>
<feature type="domain" description="Tail specific protease" evidence="2">
    <location>
        <begin position="29"/>
        <end position="226"/>
    </location>
</feature>
<protein>
    <recommendedName>
        <fullName evidence="2">Tail specific protease domain-containing protein</fullName>
    </recommendedName>
</protein>
<dbReference type="EMBL" id="SNRW01004009">
    <property type="protein sequence ID" value="KAA6388378.1"/>
    <property type="molecule type" value="Genomic_DNA"/>
</dbReference>
<dbReference type="Gene3D" id="3.90.226.10">
    <property type="entry name" value="2-enoyl-CoA Hydratase, Chain A, domain 1"/>
    <property type="match status" value="1"/>
</dbReference>
<dbReference type="AlphaFoldDB" id="A0A5J4W0L9"/>
<organism evidence="3 4">
    <name type="scientific">Streblomastix strix</name>
    <dbReference type="NCBI Taxonomy" id="222440"/>
    <lineage>
        <taxon>Eukaryota</taxon>
        <taxon>Metamonada</taxon>
        <taxon>Preaxostyla</taxon>
        <taxon>Oxymonadida</taxon>
        <taxon>Streblomastigidae</taxon>
        <taxon>Streblomastix</taxon>
    </lineage>
</organism>
<dbReference type="OrthoDB" id="2437318at2759"/>
<dbReference type="PANTHER" id="PTHR37049:SF4">
    <property type="entry name" value="RHODANESE DOMAIN-CONTAINING PROTEIN"/>
    <property type="match status" value="1"/>
</dbReference>
<evidence type="ECO:0000256" key="1">
    <source>
        <dbReference type="SAM" id="Phobius"/>
    </source>
</evidence>
<gene>
    <name evidence="3" type="ORF">EZS28_016096</name>
</gene>
<comment type="caution">
    <text evidence="3">The sequence shown here is derived from an EMBL/GenBank/DDBJ whole genome shotgun (WGS) entry which is preliminary data.</text>
</comment>
<keyword evidence="1" id="KW-0812">Transmembrane</keyword>
<name>A0A5J4W0L9_9EUKA</name>
<keyword evidence="1" id="KW-0472">Membrane</keyword>
<proteinExistence type="predicted"/>
<feature type="transmembrane region" description="Helical" evidence="1">
    <location>
        <begin position="1003"/>
        <end position="1025"/>
    </location>
</feature>
<dbReference type="GO" id="GO:0006508">
    <property type="term" value="P:proteolysis"/>
    <property type="evidence" value="ECO:0007669"/>
    <property type="project" value="InterPro"/>
</dbReference>
<accession>A0A5J4W0L9</accession>
<evidence type="ECO:0000313" key="3">
    <source>
        <dbReference type="EMBL" id="KAA6388378.1"/>
    </source>
</evidence>
<keyword evidence="1" id="KW-1133">Transmembrane helix</keyword>
<dbReference type="Proteomes" id="UP000324800">
    <property type="component" value="Unassembled WGS sequence"/>
</dbReference>
<dbReference type="SUPFAM" id="SSF52096">
    <property type="entry name" value="ClpP/crotonase"/>
    <property type="match status" value="1"/>
</dbReference>
<evidence type="ECO:0000259" key="2">
    <source>
        <dbReference type="Pfam" id="PF03572"/>
    </source>
</evidence>
<reference evidence="3 4" key="1">
    <citation type="submission" date="2019-03" db="EMBL/GenBank/DDBJ databases">
        <title>Single cell metagenomics reveals metabolic interactions within the superorganism composed of flagellate Streblomastix strix and complex community of Bacteroidetes bacteria on its surface.</title>
        <authorList>
            <person name="Treitli S.C."/>
            <person name="Kolisko M."/>
            <person name="Husnik F."/>
            <person name="Keeling P."/>
            <person name="Hampl V."/>
        </authorList>
    </citation>
    <scope>NUCLEOTIDE SEQUENCE [LARGE SCALE GENOMIC DNA]</scope>
    <source>
        <strain evidence="3">ST1C</strain>
    </source>
</reference>
<dbReference type="InterPro" id="IPR052766">
    <property type="entry name" value="S41A_metabolite_peptidase"/>
</dbReference>
<dbReference type="PANTHER" id="PTHR37049">
    <property type="entry name" value="PEPTIDASE S41 FAMILY PROTEIN"/>
    <property type="match status" value="1"/>
</dbReference>
<dbReference type="GO" id="GO:0008236">
    <property type="term" value="F:serine-type peptidase activity"/>
    <property type="evidence" value="ECO:0007669"/>
    <property type="project" value="InterPro"/>
</dbReference>